<dbReference type="EMBL" id="CAJVPI010001474">
    <property type="protein sequence ID" value="CAG8614510.1"/>
    <property type="molecule type" value="Genomic_DNA"/>
</dbReference>
<feature type="domain" description="Protein kinase" evidence="3">
    <location>
        <begin position="479"/>
        <end position="738"/>
    </location>
</feature>
<organism evidence="4 5">
    <name type="scientific">Paraglomus brasilianum</name>
    <dbReference type="NCBI Taxonomy" id="144538"/>
    <lineage>
        <taxon>Eukaryota</taxon>
        <taxon>Fungi</taxon>
        <taxon>Fungi incertae sedis</taxon>
        <taxon>Mucoromycota</taxon>
        <taxon>Glomeromycotina</taxon>
        <taxon>Glomeromycetes</taxon>
        <taxon>Paraglomerales</taxon>
        <taxon>Paraglomeraceae</taxon>
        <taxon>Paraglomus</taxon>
    </lineage>
</organism>
<dbReference type="PANTHER" id="PTHR44167:SF24">
    <property type="entry name" value="SERINE_THREONINE-PROTEIN KINASE CHK2"/>
    <property type="match status" value="1"/>
</dbReference>
<name>A0A9N9CVY9_9GLOM</name>
<dbReference type="SUPFAM" id="SSF117281">
    <property type="entry name" value="Kelch motif"/>
    <property type="match status" value="1"/>
</dbReference>
<evidence type="ECO:0000313" key="4">
    <source>
        <dbReference type="EMBL" id="CAG8614510.1"/>
    </source>
</evidence>
<dbReference type="GO" id="GO:0005524">
    <property type="term" value="F:ATP binding"/>
    <property type="evidence" value="ECO:0007669"/>
    <property type="project" value="InterPro"/>
</dbReference>
<dbReference type="Proteomes" id="UP000789739">
    <property type="component" value="Unassembled WGS sequence"/>
</dbReference>
<comment type="caution">
    <text evidence="4">The sequence shown here is derived from an EMBL/GenBank/DDBJ whole genome shotgun (WGS) entry which is preliminary data.</text>
</comment>
<evidence type="ECO:0000313" key="5">
    <source>
        <dbReference type="Proteomes" id="UP000789739"/>
    </source>
</evidence>
<dbReference type="InterPro" id="IPR015915">
    <property type="entry name" value="Kelch-typ_b-propeller"/>
</dbReference>
<sequence length="992" mass="111492">MFSSQNHNPNSHPFVFLVLLVLLIFPISSKSHDSPKVLTNHCAFANGNRYYDYVYTGNNSIRYVETPFDGGKPSWKNITITSAITWPNFTRPACSVTSDNILYVTGKPDIIKTFDLNNNTADWQIPRTNGVLNANISTKLSHLEGHRSIVVKTLKGEEVLFIYGGCEQSRDTFILNVKNLTWETVLIGPDTPPPISQFGIISFKDNIYIIGGSIINDTHTYSNEKVWAFHVPTRKWFNPDMTLNTVYDGYAGKLNNTVYIIDSGNPSKMWAWNLVDSSKKPLKVAGPPTPSVHDYYAFAQLPDSDVIISWNETYLTAFNMTQQNWTEQVNVTKVPVDQFSGGPLAPGQEDPFPPQKINSDNSDNKRLSTDAPVPVVVVAAAIGVAAGLLRPSSQIYRPPRFEASGFQSERYSVASETIPVSDFQTFRTLPRTIKVNSTASLQSKLINDLYARYKVTTITSESPFITSVSPSTPAGTVIFDRYRLNGAPAYCGNNSVRHAEDETVSEEVTIKFFSNYDSFEREVVMLKYLRSQFVGEFRDLFDIPNATNWKYAMIMDQYSMSLDNFIVSRSDIMDELYIKMVVRSLAQAIQHVHNHGIVHLDIKPGNFVHEVGNMNKWRLIDFEAARVDGEEYVDSSTLRYSSPEIINAAALRTSIKADISMDMWSLGCIIYELYTRSPLFSCEQDAKAKLLEAYFTEDFIFPAYRVADTQARHVLQKLLISNPKKRASIEDILRGAYLTGGADTTQIYNMQSESTEKLSAQLCNIQSKATERIISAINQAANVILSQFDVIVNSISDTRDATVPRLFMLFPGKEPHTMFKPHAWGKNTFILHILCEGLISDNSEAHFTIHHGYKIFDPKPFLAKTGPYLSILATLVGSAVGFFTRLQFPEKIADAIDSIATNQMDYFKKISEVINQAETDGFIAKDLAAVPNDPLNRMKCAQGPAMRELEAFLAANDPSHEFGGLYRITMNDGRWRWVCNGCRERAYENHQD</sequence>
<dbReference type="GO" id="GO:0004674">
    <property type="term" value="F:protein serine/threonine kinase activity"/>
    <property type="evidence" value="ECO:0007669"/>
    <property type="project" value="TreeGrafter"/>
</dbReference>
<dbReference type="PROSITE" id="PS50011">
    <property type="entry name" value="PROTEIN_KINASE_DOM"/>
    <property type="match status" value="1"/>
</dbReference>
<reference evidence="4" key="1">
    <citation type="submission" date="2021-06" db="EMBL/GenBank/DDBJ databases">
        <authorList>
            <person name="Kallberg Y."/>
            <person name="Tangrot J."/>
            <person name="Rosling A."/>
        </authorList>
    </citation>
    <scope>NUCLEOTIDE SEQUENCE</scope>
    <source>
        <strain evidence="4">BR232B</strain>
    </source>
</reference>
<dbReference type="OrthoDB" id="45365at2759"/>
<evidence type="ECO:0000256" key="1">
    <source>
        <dbReference type="SAM" id="MobiDB-lite"/>
    </source>
</evidence>
<proteinExistence type="predicted"/>
<dbReference type="GO" id="GO:0005634">
    <property type="term" value="C:nucleus"/>
    <property type="evidence" value="ECO:0007669"/>
    <property type="project" value="TreeGrafter"/>
</dbReference>
<accession>A0A9N9CVY9</accession>
<keyword evidence="5" id="KW-1185">Reference proteome</keyword>
<evidence type="ECO:0000256" key="2">
    <source>
        <dbReference type="SAM" id="SignalP"/>
    </source>
</evidence>
<protein>
    <submittedName>
        <fullName evidence="4">1088_t:CDS:1</fullName>
    </submittedName>
</protein>
<evidence type="ECO:0000259" key="3">
    <source>
        <dbReference type="PROSITE" id="PS50011"/>
    </source>
</evidence>
<feature type="signal peptide" evidence="2">
    <location>
        <begin position="1"/>
        <end position="31"/>
    </location>
</feature>
<dbReference type="SUPFAM" id="SSF56112">
    <property type="entry name" value="Protein kinase-like (PK-like)"/>
    <property type="match status" value="1"/>
</dbReference>
<gene>
    <name evidence="4" type="ORF">PBRASI_LOCUS8356</name>
</gene>
<dbReference type="AlphaFoldDB" id="A0A9N9CVY9"/>
<dbReference type="PANTHER" id="PTHR44167">
    <property type="entry name" value="OVARIAN-SPECIFIC SERINE/THREONINE-PROTEIN KINASE LOK-RELATED"/>
    <property type="match status" value="1"/>
</dbReference>
<dbReference type="Gene3D" id="2.120.10.80">
    <property type="entry name" value="Kelch-type beta propeller"/>
    <property type="match status" value="1"/>
</dbReference>
<dbReference type="InterPro" id="IPR011009">
    <property type="entry name" value="Kinase-like_dom_sf"/>
</dbReference>
<dbReference type="Gene3D" id="1.10.510.10">
    <property type="entry name" value="Transferase(Phosphotransferase) domain 1"/>
    <property type="match status" value="1"/>
</dbReference>
<dbReference type="Pfam" id="PF00069">
    <property type="entry name" value="Pkinase"/>
    <property type="match status" value="1"/>
</dbReference>
<dbReference type="SMART" id="SM00220">
    <property type="entry name" value="S_TKc"/>
    <property type="match status" value="1"/>
</dbReference>
<dbReference type="GO" id="GO:0044773">
    <property type="term" value="P:mitotic DNA damage checkpoint signaling"/>
    <property type="evidence" value="ECO:0007669"/>
    <property type="project" value="TreeGrafter"/>
</dbReference>
<dbReference type="InterPro" id="IPR000719">
    <property type="entry name" value="Prot_kinase_dom"/>
</dbReference>
<dbReference type="CDD" id="cd00180">
    <property type="entry name" value="PKc"/>
    <property type="match status" value="1"/>
</dbReference>
<feature type="chain" id="PRO_5040425829" evidence="2">
    <location>
        <begin position="32"/>
        <end position="992"/>
    </location>
</feature>
<feature type="region of interest" description="Disordered" evidence="1">
    <location>
        <begin position="337"/>
        <end position="365"/>
    </location>
</feature>
<keyword evidence="2" id="KW-0732">Signal</keyword>